<dbReference type="WBParaSite" id="snap_masked-unitig_29030-processed-gene-0.1-mRNA-1">
    <property type="protein sequence ID" value="snap_masked-unitig_29030-processed-gene-0.1-mRNA-1"/>
    <property type="gene ID" value="snap_masked-unitig_29030-processed-gene-0.1"/>
</dbReference>
<accession>A0A1I8JPS1</accession>
<feature type="region of interest" description="Disordered" evidence="1">
    <location>
        <begin position="173"/>
        <end position="221"/>
    </location>
</feature>
<protein>
    <submittedName>
        <fullName evidence="3">Reverse transcriptase domain-containing protein</fullName>
    </submittedName>
</protein>
<dbReference type="Proteomes" id="UP000095280">
    <property type="component" value="Unplaced"/>
</dbReference>
<evidence type="ECO:0000313" key="2">
    <source>
        <dbReference type="Proteomes" id="UP000095280"/>
    </source>
</evidence>
<feature type="compositionally biased region" description="Pro residues" evidence="1">
    <location>
        <begin position="203"/>
        <end position="212"/>
    </location>
</feature>
<name>A0A1I8JPS1_9PLAT</name>
<proteinExistence type="predicted"/>
<evidence type="ECO:0000313" key="3">
    <source>
        <dbReference type="WBParaSite" id="snap_masked-unitig_29030-processed-gene-0.1-mRNA-1"/>
    </source>
</evidence>
<evidence type="ECO:0000256" key="1">
    <source>
        <dbReference type="SAM" id="MobiDB-lite"/>
    </source>
</evidence>
<dbReference type="AlphaFoldDB" id="A0A1I8JPS1"/>
<reference evidence="3" key="1">
    <citation type="submission" date="2016-11" db="UniProtKB">
        <authorList>
            <consortium name="WormBaseParasite"/>
        </authorList>
    </citation>
    <scope>IDENTIFICATION</scope>
</reference>
<sequence>RKEALLPGSSVLLEQSEKEKPSLVGIDKLRNRLRLLLLPAAAACHRPWTSCPITVDGCVPPLPPATGASQKMTASRSSTVAGAMIKTSALALKRKRQAARRAYDPTPPLPRWTPRGQRRPMLARTPKWRRSRNLKSACARLAVALTTAQMEASIGMIDDFLWENDALDIKVEGDSKRQRQASSSPSRTKPSSSSRWLTWCPSPGTPARPASPPMVVERARPPPPCRRYRAFYFRLEKASRRSAPGSSVKTPTYVRTVSGPSRRFRQKALPARTLYMGFSAEWEDALKKDDFAAYIGAWKIVFHLLLRRRPAGRSAPSEDLPGIEHRCNSLVEILNTPYAANAPKLFCRKKKYSPWWSQELTRHEEKHPPTATPRKRLEYPRGFGRNYHSALRMYKSAIRRAKKTTWKAYCAGLEGQHPTARLVRTLRHDTLAPVFDEPEYVVDDHRPSIRRQGGRLGYTAWGLKISVTKTVAVVFTKRRNITYASLIWTSVLEQKRARQRLYQLQGSICRAITGGASRPPSLAETTFRWMSGVNRRSQGIHCFTTARCSTAALERVLPFSTRGDVHGPNRHGFFQRHISLQTGCPPTCPFCGIGEETAEHHVTFCPYFNKARHKYLGHPQRMDELTTADNIRDLSRLSSGTPGPDEGRRCLHCGPADYWRGLGAPPRLILVLFYLGVAIGARGAYSAAPAPPFITPQQAAHYAPPRAASELSHEPIEGGRRRRGAANTWPTGRQADAAAANQRLACLLLHHRLSLLAPGVCQQCRSDLDMISPKADFKAFGYL</sequence>
<feature type="compositionally biased region" description="Low complexity" evidence="1">
    <location>
        <begin position="182"/>
        <end position="195"/>
    </location>
</feature>
<feature type="region of interest" description="Disordered" evidence="1">
    <location>
        <begin position="98"/>
        <end position="118"/>
    </location>
</feature>
<organism evidence="2 3">
    <name type="scientific">Macrostomum lignano</name>
    <dbReference type="NCBI Taxonomy" id="282301"/>
    <lineage>
        <taxon>Eukaryota</taxon>
        <taxon>Metazoa</taxon>
        <taxon>Spiralia</taxon>
        <taxon>Lophotrochozoa</taxon>
        <taxon>Platyhelminthes</taxon>
        <taxon>Rhabditophora</taxon>
        <taxon>Macrostomorpha</taxon>
        <taxon>Macrostomida</taxon>
        <taxon>Macrostomidae</taxon>
        <taxon>Macrostomum</taxon>
    </lineage>
</organism>
<feature type="region of interest" description="Disordered" evidence="1">
    <location>
        <begin position="704"/>
        <end position="728"/>
    </location>
</feature>
<keyword evidence="2" id="KW-1185">Reference proteome</keyword>